<protein>
    <submittedName>
        <fullName evidence="1">Uncharacterized protein</fullName>
    </submittedName>
</protein>
<gene>
    <name evidence="1" type="ORF">ASZ90_011570</name>
</gene>
<dbReference type="EMBL" id="LNQE01001367">
    <property type="protein sequence ID" value="KUG18718.1"/>
    <property type="molecule type" value="Genomic_DNA"/>
</dbReference>
<proteinExistence type="predicted"/>
<accession>A0A0W8FDA1</accession>
<evidence type="ECO:0000313" key="1">
    <source>
        <dbReference type="EMBL" id="KUG18718.1"/>
    </source>
</evidence>
<reference evidence="1" key="1">
    <citation type="journal article" date="2015" name="Proc. Natl. Acad. Sci. U.S.A.">
        <title>Networks of energetic and metabolic interactions define dynamics in microbial communities.</title>
        <authorList>
            <person name="Embree M."/>
            <person name="Liu J.K."/>
            <person name="Al-Bassam M.M."/>
            <person name="Zengler K."/>
        </authorList>
    </citation>
    <scope>NUCLEOTIDE SEQUENCE</scope>
</reference>
<name>A0A0W8FDA1_9ZZZZ</name>
<dbReference type="AlphaFoldDB" id="A0A0W8FDA1"/>
<organism evidence="1">
    <name type="scientific">hydrocarbon metagenome</name>
    <dbReference type="NCBI Taxonomy" id="938273"/>
    <lineage>
        <taxon>unclassified sequences</taxon>
        <taxon>metagenomes</taxon>
        <taxon>ecological metagenomes</taxon>
    </lineage>
</organism>
<sequence length="64" mass="7588">MWQWFEIPAEKCPRISPEFLAEEQRTNPWFEQEYHCVFMDAEGSIFSTDLFRSLSNPAISALKM</sequence>
<comment type="caution">
    <text evidence="1">The sequence shown here is derived from an EMBL/GenBank/DDBJ whole genome shotgun (WGS) entry which is preliminary data.</text>
</comment>